<organism evidence="2 3">
    <name type="scientific">Actinophytocola xanthii</name>
    <dbReference type="NCBI Taxonomy" id="1912961"/>
    <lineage>
        <taxon>Bacteria</taxon>
        <taxon>Bacillati</taxon>
        <taxon>Actinomycetota</taxon>
        <taxon>Actinomycetes</taxon>
        <taxon>Pseudonocardiales</taxon>
        <taxon>Pseudonocardiaceae</taxon>
    </lineage>
</organism>
<feature type="transmembrane region" description="Helical" evidence="1">
    <location>
        <begin position="56"/>
        <end position="73"/>
    </location>
</feature>
<keyword evidence="1" id="KW-1133">Transmembrane helix</keyword>
<dbReference type="Gene3D" id="2.160.20.80">
    <property type="entry name" value="E3 ubiquitin-protein ligase SopA"/>
    <property type="match status" value="1"/>
</dbReference>
<gene>
    <name evidence="2" type="ORF">BU204_15070</name>
</gene>
<accession>A0A1Q8CR11</accession>
<dbReference type="RefSeq" id="WP_075126293.1">
    <property type="nucleotide sequence ID" value="NZ_MSIE01000025.1"/>
</dbReference>
<dbReference type="OrthoDB" id="8440251at2"/>
<evidence type="ECO:0000313" key="3">
    <source>
        <dbReference type="Proteomes" id="UP000185596"/>
    </source>
</evidence>
<dbReference type="InterPro" id="IPR001646">
    <property type="entry name" value="5peptide_repeat"/>
</dbReference>
<sequence length="315" mass="34695">MPRDRTDIHPVLSTTTIALWAAGLLVLAAVVVTLLWTTLGSGHSQDSVRLDVIRTGASIVVGTGGAAALLLAARRQRVTELDVRQRDFDATERRVTELYGKAADQLGAEQAPVRLAGLFALERLAQQYPDHRQTIVDLICAYLRMPARPLPRRGSEEAEVRQAAQDLLARHLRPGERFWPDTDINLAGATLHGLVLTHCEIGSLRCAGATFVGSATFRGTRVVRGADFREARFLGLADFRRVSFGEEPKPFRGTTFEGEVDFGTTTEVSLAGARTRTGPQPRRKWPSAWTERCIPEQRSWATLEPKRVHDALTEG</sequence>
<dbReference type="Proteomes" id="UP000185596">
    <property type="component" value="Unassembled WGS sequence"/>
</dbReference>
<dbReference type="AlphaFoldDB" id="A0A1Q8CR11"/>
<evidence type="ECO:0000256" key="1">
    <source>
        <dbReference type="SAM" id="Phobius"/>
    </source>
</evidence>
<name>A0A1Q8CR11_9PSEU</name>
<reference evidence="2 3" key="1">
    <citation type="submission" date="2016-12" db="EMBL/GenBank/DDBJ databases">
        <title>The draft genome sequence of Actinophytocola sp. 11-183.</title>
        <authorList>
            <person name="Wang W."/>
            <person name="Yuan L."/>
        </authorList>
    </citation>
    <scope>NUCLEOTIDE SEQUENCE [LARGE SCALE GENOMIC DNA]</scope>
    <source>
        <strain evidence="2 3">11-183</strain>
    </source>
</reference>
<proteinExistence type="predicted"/>
<feature type="transmembrane region" description="Helical" evidence="1">
    <location>
        <begin position="12"/>
        <end position="36"/>
    </location>
</feature>
<evidence type="ECO:0008006" key="4">
    <source>
        <dbReference type="Google" id="ProtNLM"/>
    </source>
</evidence>
<keyword evidence="1" id="KW-0472">Membrane</keyword>
<keyword evidence="1" id="KW-0812">Transmembrane</keyword>
<protein>
    <recommendedName>
        <fullName evidence="4">Pentapeptide repeat protein</fullName>
    </recommendedName>
</protein>
<comment type="caution">
    <text evidence="2">The sequence shown here is derived from an EMBL/GenBank/DDBJ whole genome shotgun (WGS) entry which is preliminary data.</text>
</comment>
<keyword evidence="3" id="KW-1185">Reference proteome</keyword>
<dbReference type="STRING" id="1912961.BU204_15070"/>
<dbReference type="EMBL" id="MSIE01000025">
    <property type="protein sequence ID" value="OLF16783.1"/>
    <property type="molecule type" value="Genomic_DNA"/>
</dbReference>
<evidence type="ECO:0000313" key="2">
    <source>
        <dbReference type="EMBL" id="OLF16783.1"/>
    </source>
</evidence>
<dbReference type="Pfam" id="PF13576">
    <property type="entry name" value="Pentapeptide_3"/>
    <property type="match status" value="1"/>
</dbReference>